<evidence type="ECO:0000313" key="1">
    <source>
        <dbReference type="EMBL" id="MFD1367368.1"/>
    </source>
</evidence>
<dbReference type="Proteomes" id="UP001597183">
    <property type="component" value="Unassembled WGS sequence"/>
</dbReference>
<reference evidence="2" key="1">
    <citation type="journal article" date="2019" name="Int. J. Syst. Evol. Microbiol.">
        <title>The Global Catalogue of Microorganisms (GCM) 10K type strain sequencing project: providing services to taxonomists for standard genome sequencing and annotation.</title>
        <authorList>
            <consortium name="The Broad Institute Genomics Platform"/>
            <consortium name="The Broad Institute Genome Sequencing Center for Infectious Disease"/>
            <person name="Wu L."/>
            <person name="Ma J."/>
        </authorList>
    </citation>
    <scope>NUCLEOTIDE SEQUENCE [LARGE SCALE GENOMIC DNA]</scope>
    <source>
        <strain evidence="2">CCM 7526</strain>
    </source>
</reference>
<protein>
    <submittedName>
        <fullName evidence="1">Uncharacterized protein</fullName>
    </submittedName>
</protein>
<name>A0ABW4AAP0_9ACTN</name>
<sequence length="66" mass="7795">MFNSRRGRFRWRTRIRRHLPWALINRGVADKGATDCGNHEWYRATEQVEHCYHCSVGHRPAMASGQ</sequence>
<organism evidence="1 2">
    <name type="scientific">Actinoplanes sichuanensis</name>
    <dbReference type="NCBI Taxonomy" id="512349"/>
    <lineage>
        <taxon>Bacteria</taxon>
        <taxon>Bacillati</taxon>
        <taxon>Actinomycetota</taxon>
        <taxon>Actinomycetes</taxon>
        <taxon>Micromonosporales</taxon>
        <taxon>Micromonosporaceae</taxon>
        <taxon>Actinoplanes</taxon>
    </lineage>
</organism>
<comment type="caution">
    <text evidence="1">The sequence shown here is derived from an EMBL/GenBank/DDBJ whole genome shotgun (WGS) entry which is preliminary data.</text>
</comment>
<keyword evidence="2" id="KW-1185">Reference proteome</keyword>
<evidence type="ECO:0000313" key="2">
    <source>
        <dbReference type="Proteomes" id="UP001597183"/>
    </source>
</evidence>
<proteinExistence type="predicted"/>
<dbReference type="EMBL" id="JBHTMK010000023">
    <property type="protein sequence ID" value="MFD1367368.1"/>
    <property type="molecule type" value="Genomic_DNA"/>
</dbReference>
<gene>
    <name evidence="1" type="ORF">ACFQ5G_18585</name>
</gene>
<dbReference type="RefSeq" id="WP_317796039.1">
    <property type="nucleotide sequence ID" value="NZ_AP028461.1"/>
</dbReference>
<accession>A0ABW4AAP0</accession>